<evidence type="ECO:0000256" key="2">
    <source>
        <dbReference type="SAM" id="SignalP"/>
    </source>
</evidence>
<dbReference type="SUPFAM" id="SSF57362">
    <property type="entry name" value="BPTI-like"/>
    <property type="match status" value="1"/>
</dbReference>
<evidence type="ECO:0000313" key="4">
    <source>
        <dbReference type="EMBL" id="VUZ57721.1"/>
    </source>
</evidence>
<dbReference type="InterPro" id="IPR036880">
    <property type="entry name" value="Kunitz_BPTI_sf"/>
</dbReference>
<keyword evidence="2" id="KW-0732">Signal</keyword>
<proteinExistence type="predicted"/>
<sequence>MFAILLLLWIIKSNLTEGFNMPELCTRPLMRGECHAYIPSFGYDTESGQCRMFIFGGCRSNGNRFSILSACLKTCLGKSG</sequence>
<dbReference type="EMBL" id="CABIJS010000719">
    <property type="protein sequence ID" value="VUZ57721.1"/>
    <property type="molecule type" value="Genomic_DNA"/>
</dbReference>
<dbReference type="CDD" id="cd00109">
    <property type="entry name" value="Kunitz-type"/>
    <property type="match status" value="1"/>
</dbReference>
<feature type="chain" id="PRO_5021724157" description="BPTI/Kunitz inhibitor domain-containing protein" evidence="2">
    <location>
        <begin position="19"/>
        <end position="80"/>
    </location>
</feature>
<dbReference type="PROSITE" id="PS50279">
    <property type="entry name" value="BPTI_KUNITZ_2"/>
    <property type="match status" value="1"/>
</dbReference>
<dbReference type="InterPro" id="IPR050098">
    <property type="entry name" value="TFPI/VKTCI-like"/>
</dbReference>
<dbReference type="PRINTS" id="PR00759">
    <property type="entry name" value="BASICPTASE"/>
</dbReference>
<dbReference type="Pfam" id="PF00014">
    <property type="entry name" value="Kunitz_BPTI"/>
    <property type="match status" value="1"/>
</dbReference>
<protein>
    <recommendedName>
        <fullName evidence="3">BPTI/Kunitz inhibitor domain-containing protein</fullName>
    </recommendedName>
</protein>
<evidence type="ECO:0000259" key="3">
    <source>
        <dbReference type="PROSITE" id="PS50279"/>
    </source>
</evidence>
<dbReference type="GO" id="GO:0004867">
    <property type="term" value="F:serine-type endopeptidase inhibitor activity"/>
    <property type="evidence" value="ECO:0007669"/>
    <property type="project" value="InterPro"/>
</dbReference>
<feature type="signal peptide" evidence="2">
    <location>
        <begin position="1"/>
        <end position="18"/>
    </location>
</feature>
<dbReference type="InterPro" id="IPR002223">
    <property type="entry name" value="Kunitz_BPTI"/>
</dbReference>
<keyword evidence="1" id="KW-1015">Disulfide bond</keyword>
<accession>A0A564ZDZ4</accession>
<name>A0A564ZDZ4_HYMDI</name>
<feature type="domain" description="BPTI/Kunitz inhibitor" evidence="3">
    <location>
        <begin position="25"/>
        <end position="75"/>
    </location>
</feature>
<dbReference type="Gene3D" id="4.10.410.10">
    <property type="entry name" value="Pancreatic trypsin inhibitor Kunitz domain"/>
    <property type="match status" value="1"/>
</dbReference>
<dbReference type="FunFam" id="4.10.410.10:FF:000020">
    <property type="entry name" value="Collagen, type VI, alpha 3"/>
    <property type="match status" value="1"/>
</dbReference>
<dbReference type="PANTHER" id="PTHR10083">
    <property type="entry name" value="KUNITZ-TYPE PROTEASE INHIBITOR-RELATED"/>
    <property type="match status" value="1"/>
</dbReference>
<gene>
    <name evidence="4" type="ORF">WMSIL1_LOCUS15028</name>
</gene>
<dbReference type="AlphaFoldDB" id="A0A564ZDZ4"/>
<keyword evidence="5" id="KW-1185">Reference proteome</keyword>
<evidence type="ECO:0000313" key="5">
    <source>
        <dbReference type="Proteomes" id="UP000321570"/>
    </source>
</evidence>
<dbReference type="InterPro" id="IPR020901">
    <property type="entry name" value="Prtase_inh_Kunz-CS"/>
</dbReference>
<evidence type="ECO:0000256" key="1">
    <source>
        <dbReference type="ARBA" id="ARBA00023157"/>
    </source>
</evidence>
<reference evidence="4 5" key="1">
    <citation type="submission" date="2019-07" db="EMBL/GenBank/DDBJ databases">
        <authorList>
            <person name="Jastrzebski P J."/>
            <person name="Paukszto L."/>
            <person name="Jastrzebski P J."/>
        </authorList>
    </citation>
    <scope>NUCLEOTIDE SEQUENCE [LARGE SCALE GENOMIC DNA]</scope>
    <source>
        <strain evidence="4 5">WMS-il1</strain>
    </source>
</reference>
<dbReference type="SMART" id="SM00131">
    <property type="entry name" value="KU"/>
    <property type="match status" value="1"/>
</dbReference>
<dbReference type="PROSITE" id="PS00280">
    <property type="entry name" value="BPTI_KUNITZ_1"/>
    <property type="match status" value="1"/>
</dbReference>
<dbReference type="Proteomes" id="UP000321570">
    <property type="component" value="Unassembled WGS sequence"/>
</dbReference>
<organism evidence="4 5">
    <name type="scientific">Hymenolepis diminuta</name>
    <name type="common">Rat tapeworm</name>
    <dbReference type="NCBI Taxonomy" id="6216"/>
    <lineage>
        <taxon>Eukaryota</taxon>
        <taxon>Metazoa</taxon>
        <taxon>Spiralia</taxon>
        <taxon>Lophotrochozoa</taxon>
        <taxon>Platyhelminthes</taxon>
        <taxon>Cestoda</taxon>
        <taxon>Eucestoda</taxon>
        <taxon>Cyclophyllidea</taxon>
        <taxon>Hymenolepididae</taxon>
        <taxon>Hymenolepis</taxon>
    </lineage>
</organism>